<keyword evidence="4 5" id="KW-0472">Membrane</keyword>
<evidence type="ECO:0000256" key="2">
    <source>
        <dbReference type="ARBA" id="ARBA00022692"/>
    </source>
</evidence>
<organism evidence="7 8">
    <name type="scientific">Spirosoma oryzae</name>
    <dbReference type="NCBI Taxonomy" id="1469603"/>
    <lineage>
        <taxon>Bacteria</taxon>
        <taxon>Pseudomonadati</taxon>
        <taxon>Bacteroidota</taxon>
        <taxon>Cytophagia</taxon>
        <taxon>Cytophagales</taxon>
        <taxon>Cytophagaceae</taxon>
        <taxon>Spirosoma</taxon>
    </lineage>
</organism>
<feature type="transmembrane region" description="Helical" evidence="5">
    <location>
        <begin position="427"/>
        <end position="446"/>
    </location>
</feature>
<feature type="transmembrane region" description="Helical" evidence="5">
    <location>
        <begin position="79"/>
        <end position="98"/>
    </location>
</feature>
<reference evidence="7 8" key="1">
    <citation type="submission" date="2018-03" db="EMBL/GenBank/DDBJ databases">
        <title>Genomic Encyclopedia of Archaeal and Bacterial Type Strains, Phase II (KMG-II): from individual species to whole genera.</title>
        <authorList>
            <person name="Goeker M."/>
        </authorList>
    </citation>
    <scope>NUCLEOTIDE SEQUENCE [LARGE SCALE GENOMIC DNA]</scope>
    <source>
        <strain evidence="7 8">DSM 28354</strain>
    </source>
</reference>
<evidence type="ECO:0000256" key="5">
    <source>
        <dbReference type="SAM" id="Phobius"/>
    </source>
</evidence>
<evidence type="ECO:0000259" key="6">
    <source>
        <dbReference type="Pfam" id="PF04932"/>
    </source>
</evidence>
<feature type="transmembrane region" description="Helical" evidence="5">
    <location>
        <begin position="33"/>
        <end position="59"/>
    </location>
</feature>
<evidence type="ECO:0000313" key="8">
    <source>
        <dbReference type="Proteomes" id="UP000238375"/>
    </source>
</evidence>
<dbReference type="PANTHER" id="PTHR37422">
    <property type="entry name" value="TEICHURONIC ACID BIOSYNTHESIS PROTEIN TUAE"/>
    <property type="match status" value="1"/>
</dbReference>
<evidence type="ECO:0000256" key="1">
    <source>
        <dbReference type="ARBA" id="ARBA00004141"/>
    </source>
</evidence>
<dbReference type="InterPro" id="IPR007016">
    <property type="entry name" value="O-antigen_ligase-rel_domated"/>
</dbReference>
<evidence type="ECO:0000313" key="7">
    <source>
        <dbReference type="EMBL" id="PRY29069.1"/>
    </source>
</evidence>
<accession>A0A2T0S6L7</accession>
<keyword evidence="2 5" id="KW-0812">Transmembrane</keyword>
<feature type="transmembrane region" description="Helical" evidence="5">
    <location>
        <begin position="6"/>
        <end position="26"/>
    </location>
</feature>
<comment type="subcellular location">
    <subcellularLocation>
        <location evidence="1">Membrane</location>
        <topology evidence="1">Multi-pass membrane protein</topology>
    </subcellularLocation>
</comment>
<keyword evidence="3 5" id="KW-1133">Transmembrane helix</keyword>
<feature type="transmembrane region" description="Helical" evidence="5">
    <location>
        <begin position="393"/>
        <end position="415"/>
    </location>
</feature>
<keyword evidence="8" id="KW-1185">Reference proteome</keyword>
<dbReference type="EMBL" id="PVTE01000027">
    <property type="protein sequence ID" value="PRY29069.1"/>
    <property type="molecule type" value="Genomic_DNA"/>
</dbReference>
<proteinExistence type="predicted"/>
<dbReference type="PANTHER" id="PTHR37422:SF13">
    <property type="entry name" value="LIPOPOLYSACCHARIDE BIOSYNTHESIS PROTEIN PA4999-RELATED"/>
    <property type="match status" value="1"/>
</dbReference>
<evidence type="ECO:0000256" key="3">
    <source>
        <dbReference type="ARBA" id="ARBA00022989"/>
    </source>
</evidence>
<protein>
    <recommendedName>
        <fullName evidence="6">O-antigen ligase-related domain-containing protein</fullName>
    </recommendedName>
</protein>
<feature type="transmembrane region" description="Helical" evidence="5">
    <location>
        <begin position="254"/>
        <end position="287"/>
    </location>
</feature>
<gene>
    <name evidence="7" type="ORF">CLV58_1278</name>
</gene>
<feature type="transmembrane region" description="Helical" evidence="5">
    <location>
        <begin position="140"/>
        <end position="160"/>
    </location>
</feature>
<feature type="transmembrane region" description="Helical" evidence="5">
    <location>
        <begin position="110"/>
        <end position="128"/>
    </location>
</feature>
<dbReference type="GO" id="GO:0016020">
    <property type="term" value="C:membrane"/>
    <property type="evidence" value="ECO:0007669"/>
    <property type="project" value="UniProtKB-SubCell"/>
</dbReference>
<dbReference type="AlphaFoldDB" id="A0A2T0S6L7"/>
<sequence>MQPTWLGNTLSGLVAIGAAVGLGIAINKGGVPVAGALIALPPAIAYVLFCIMRPVIGMWTYIHCSFFINGLGRLLETEAPFGLAIDGLLLLTLLGMWLSTDRADDRPSNSVNTAVFYLVLAWFLYTLLELLNPETRSREAWFYAVRGVSLYWIQVVVIVLKLVNDRTQIDRFVRVWLGWSIVAALWGFKQQYVGLVHGEIMWLESGAKKTHVLFGHLRSFSFYSDAGQFGAAMAHVSLFAILKALEEPKLTRKLIYAGLAVFYFWGFAIAGSRGPLFVLAVGIIMYLFLKKNVLILTIGIVIGGGAFGLLKYTTVGQGNYQVQRIRSALDPNDPSLQVRLENQQKLAAYLKTRPLGGGIGSGGDWGRRFSPGTFLAETALDSWYVKIWVESGVVGLSVHLLTLVIMGIIGFIQVARLRDPTLKSTMTGLYCGFVGVAAASYGNQVFGQSPSNTVLYVSIALFCTCGRFDSPPVAEAKNRPVYKPIYAA</sequence>
<name>A0A2T0S6L7_9BACT</name>
<comment type="caution">
    <text evidence="7">The sequence shown here is derived from an EMBL/GenBank/DDBJ whole genome shotgun (WGS) entry which is preliminary data.</text>
</comment>
<feature type="transmembrane region" description="Helical" evidence="5">
    <location>
        <begin position="293"/>
        <end position="310"/>
    </location>
</feature>
<evidence type="ECO:0000256" key="4">
    <source>
        <dbReference type="ARBA" id="ARBA00023136"/>
    </source>
</evidence>
<dbReference type="Pfam" id="PF04932">
    <property type="entry name" value="Wzy_C"/>
    <property type="match status" value="1"/>
</dbReference>
<dbReference type="Proteomes" id="UP000238375">
    <property type="component" value="Unassembled WGS sequence"/>
</dbReference>
<dbReference type="OrthoDB" id="783093at2"/>
<dbReference type="InterPro" id="IPR051533">
    <property type="entry name" value="WaaL-like"/>
</dbReference>
<feature type="domain" description="O-antigen ligase-related" evidence="6">
    <location>
        <begin position="259"/>
        <end position="398"/>
    </location>
</feature>
<dbReference type="RefSeq" id="WP_106140178.1">
    <property type="nucleotide sequence ID" value="NZ_PVTE01000027.1"/>
</dbReference>